<dbReference type="InterPro" id="IPR051045">
    <property type="entry name" value="TonB-dependent_transducer"/>
</dbReference>
<dbReference type="GeneID" id="82186975"/>
<protein>
    <recommendedName>
        <fullName evidence="11">TonB C-terminal domain-containing protein</fullName>
    </recommendedName>
</protein>
<evidence type="ECO:0000256" key="2">
    <source>
        <dbReference type="ARBA" id="ARBA00006555"/>
    </source>
</evidence>
<keyword evidence="6" id="KW-0812">Transmembrane</keyword>
<keyword evidence="8" id="KW-1133">Transmembrane helix</keyword>
<sequence length="247" mass="28113">MKTVITLLICIAMATCSSAKRGTSSDGEVANSNDPVFCADSLVGNELISLYPFMLYDKPDGNLTYSCDYENGYICIAGEIKDDWIRLDYIRSNTDKLTSPFYGWSKWCNNDSILFKVVGKGFPIVSPYDENAVYEFPTYSPEYPQYPGGEEAIEQFLKKEVQKRYPPTARQMGVQGRIMVSFVVEKDGTMSDFRIQNSVNDEIDEAAIECIKNLPKRWKPTRTKLEFDTAERTVRCKVKLPVSFRIE</sequence>
<dbReference type="InterPro" id="IPR006260">
    <property type="entry name" value="TonB/TolA_C"/>
</dbReference>
<dbReference type="Proteomes" id="UP000092631">
    <property type="component" value="Chromosome"/>
</dbReference>
<evidence type="ECO:0000259" key="11">
    <source>
        <dbReference type="PROSITE" id="PS52015"/>
    </source>
</evidence>
<proteinExistence type="inferred from homology"/>
<dbReference type="AlphaFoldDB" id="A0A1C7GYI5"/>
<comment type="similarity">
    <text evidence="2">Belongs to the TonB family.</text>
</comment>
<dbReference type="InterPro" id="IPR037682">
    <property type="entry name" value="TonB_C"/>
</dbReference>
<keyword evidence="10" id="KW-0732">Signal</keyword>
<dbReference type="EMBL" id="CP015401">
    <property type="protein sequence ID" value="ANU57425.2"/>
    <property type="molecule type" value="Genomic_DNA"/>
</dbReference>
<dbReference type="SUPFAM" id="SSF74653">
    <property type="entry name" value="TolA/TonB C-terminal domain"/>
    <property type="match status" value="1"/>
</dbReference>
<dbReference type="Gene3D" id="3.30.1150.10">
    <property type="match status" value="1"/>
</dbReference>
<dbReference type="GO" id="GO:0055085">
    <property type="term" value="P:transmembrane transport"/>
    <property type="evidence" value="ECO:0007669"/>
    <property type="project" value="InterPro"/>
</dbReference>
<dbReference type="OrthoDB" id="1039448at2"/>
<dbReference type="GO" id="GO:0031992">
    <property type="term" value="F:energy transducer activity"/>
    <property type="evidence" value="ECO:0007669"/>
    <property type="project" value="TreeGrafter"/>
</dbReference>
<dbReference type="PANTHER" id="PTHR33446:SF2">
    <property type="entry name" value="PROTEIN TONB"/>
    <property type="match status" value="1"/>
</dbReference>
<evidence type="ECO:0000313" key="12">
    <source>
        <dbReference type="EMBL" id="ANU57425.2"/>
    </source>
</evidence>
<evidence type="ECO:0000256" key="9">
    <source>
        <dbReference type="ARBA" id="ARBA00023136"/>
    </source>
</evidence>
<feature type="chain" id="PRO_5013040221" description="TonB C-terminal domain-containing protein" evidence="10">
    <location>
        <begin position="20"/>
        <end position="247"/>
    </location>
</feature>
<keyword evidence="9" id="KW-0472">Membrane</keyword>
<dbReference type="PANTHER" id="PTHR33446">
    <property type="entry name" value="PROTEIN TONB-RELATED"/>
    <property type="match status" value="1"/>
</dbReference>
<keyword evidence="3" id="KW-0813">Transport</keyword>
<gene>
    <name evidence="12" type="ORF">A4V03_07485</name>
</gene>
<evidence type="ECO:0000256" key="4">
    <source>
        <dbReference type="ARBA" id="ARBA00022475"/>
    </source>
</evidence>
<comment type="subcellular location">
    <subcellularLocation>
        <location evidence="1">Cell inner membrane</location>
        <topology evidence="1">Single-pass membrane protein</topology>
        <orientation evidence="1">Periplasmic side</orientation>
    </subcellularLocation>
</comment>
<evidence type="ECO:0000256" key="10">
    <source>
        <dbReference type="SAM" id="SignalP"/>
    </source>
</evidence>
<feature type="signal peptide" evidence="10">
    <location>
        <begin position="1"/>
        <end position="19"/>
    </location>
</feature>
<keyword evidence="7" id="KW-0653">Protein transport</keyword>
<dbReference type="GO" id="GO:0098797">
    <property type="term" value="C:plasma membrane protein complex"/>
    <property type="evidence" value="ECO:0007669"/>
    <property type="project" value="TreeGrafter"/>
</dbReference>
<accession>A0A1C7GYI5</accession>
<organism evidence="12 13">
    <name type="scientific">Bacteroides caecimuris</name>
    <dbReference type="NCBI Taxonomy" id="1796613"/>
    <lineage>
        <taxon>Bacteria</taxon>
        <taxon>Pseudomonadati</taxon>
        <taxon>Bacteroidota</taxon>
        <taxon>Bacteroidia</taxon>
        <taxon>Bacteroidales</taxon>
        <taxon>Bacteroidaceae</taxon>
        <taxon>Bacteroides</taxon>
    </lineage>
</organism>
<evidence type="ECO:0000256" key="3">
    <source>
        <dbReference type="ARBA" id="ARBA00022448"/>
    </source>
</evidence>
<name>A0A1C7GYI5_9BACE</name>
<dbReference type="RefSeq" id="WP_084081126.1">
    <property type="nucleotide sequence ID" value="NZ_CAPUCN010000012.1"/>
</dbReference>
<reference evidence="13" key="1">
    <citation type="submission" date="2016-04" db="EMBL/GenBank/DDBJ databases">
        <title>Complete Genome Sequences of Twelve Strains of a Stable Defined Moderately Diverse Mouse Microbiota 2 (sDMDMm2).</title>
        <authorList>
            <person name="Uchimura Y."/>
            <person name="Wyss M."/>
            <person name="Brugiroux S."/>
            <person name="Limenitakis J.P."/>
            <person name="Stecher B."/>
            <person name="McCoy K.D."/>
            <person name="Macpherson A.J."/>
        </authorList>
    </citation>
    <scope>NUCLEOTIDE SEQUENCE [LARGE SCALE GENOMIC DNA]</scope>
    <source>
        <strain evidence="13">I48</strain>
    </source>
</reference>
<evidence type="ECO:0000256" key="5">
    <source>
        <dbReference type="ARBA" id="ARBA00022519"/>
    </source>
</evidence>
<evidence type="ECO:0000256" key="8">
    <source>
        <dbReference type="ARBA" id="ARBA00022989"/>
    </source>
</evidence>
<evidence type="ECO:0000256" key="7">
    <source>
        <dbReference type="ARBA" id="ARBA00022927"/>
    </source>
</evidence>
<dbReference type="GO" id="GO:0015031">
    <property type="term" value="P:protein transport"/>
    <property type="evidence" value="ECO:0007669"/>
    <property type="project" value="UniProtKB-KW"/>
</dbReference>
<keyword evidence="13" id="KW-1185">Reference proteome</keyword>
<dbReference type="NCBIfam" id="TIGR01352">
    <property type="entry name" value="tonB_Cterm"/>
    <property type="match status" value="1"/>
</dbReference>
<keyword evidence="4" id="KW-1003">Cell membrane</keyword>
<dbReference type="Pfam" id="PF03544">
    <property type="entry name" value="TonB_C"/>
    <property type="match status" value="1"/>
</dbReference>
<evidence type="ECO:0000313" key="13">
    <source>
        <dbReference type="Proteomes" id="UP000092631"/>
    </source>
</evidence>
<keyword evidence="5" id="KW-0997">Cell inner membrane</keyword>
<dbReference type="PROSITE" id="PS52015">
    <property type="entry name" value="TONB_CTD"/>
    <property type="match status" value="1"/>
</dbReference>
<feature type="domain" description="TonB C-terminal" evidence="11">
    <location>
        <begin position="150"/>
        <end position="247"/>
    </location>
</feature>
<dbReference type="KEGG" id="bcae:A4V03_07485"/>
<evidence type="ECO:0000256" key="1">
    <source>
        <dbReference type="ARBA" id="ARBA00004383"/>
    </source>
</evidence>
<evidence type="ECO:0000256" key="6">
    <source>
        <dbReference type="ARBA" id="ARBA00022692"/>
    </source>
</evidence>